<evidence type="ECO:0000313" key="1">
    <source>
        <dbReference type="EMBL" id="GAA0675723.1"/>
    </source>
</evidence>
<accession>A0ABN1HZM4</accession>
<evidence type="ECO:0008006" key="3">
    <source>
        <dbReference type="Google" id="ProtNLM"/>
    </source>
</evidence>
<evidence type="ECO:0000313" key="2">
    <source>
        <dbReference type="Proteomes" id="UP001500238"/>
    </source>
</evidence>
<protein>
    <recommendedName>
        <fullName evidence="3">Transposase</fullName>
    </recommendedName>
</protein>
<dbReference type="Proteomes" id="UP001500238">
    <property type="component" value="Unassembled WGS sequence"/>
</dbReference>
<keyword evidence="2" id="KW-1185">Reference proteome</keyword>
<comment type="caution">
    <text evidence="1">The sequence shown here is derived from an EMBL/GenBank/DDBJ whole genome shotgun (WGS) entry which is preliminary data.</text>
</comment>
<proteinExistence type="predicted"/>
<dbReference type="EMBL" id="BAAAES010000011">
    <property type="protein sequence ID" value="GAA0675723.1"/>
    <property type="molecule type" value="Genomic_DNA"/>
</dbReference>
<gene>
    <name evidence="1" type="ORF">GCM10009102_30050</name>
</gene>
<sequence length="95" mass="10727">MRHCKASIVAWEAQRRRLTGKPKRVQRSGPWQLDTESGAGIIGTQVEQERSPATLSLARRDRQLVIGLGGSVAWASRLLDPHAFERLVREREANR</sequence>
<reference evidence="1 2" key="1">
    <citation type="journal article" date="2019" name="Int. J. Syst. Evol. Microbiol.">
        <title>The Global Catalogue of Microorganisms (GCM) 10K type strain sequencing project: providing services to taxonomists for standard genome sequencing and annotation.</title>
        <authorList>
            <consortium name="The Broad Institute Genomics Platform"/>
            <consortium name="The Broad Institute Genome Sequencing Center for Infectious Disease"/>
            <person name="Wu L."/>
            <person name="Ma J."/>
        </authorList>
    </citation>
    <scope>NUCLEOTIDE SEQUENCE [LARGE SCALE GENOMIC DNA]</scope>
    <source>
        <strain evidence="1 2">JCM 14603</strain>
    </source>
</reference>
<organism evidence="1 2">
    <name type="scientific">Sphingomonas insulae</name>
    <dbReference type="NCBI Taxonomy" id="424800"/>
    <lineage>
        <taxon>Bacteria</taxon>
        <taxon>Pseudomonadati</taxon>
        <taxon>Pseudomonadota</taxon>
        <taxon>Alphaproteobacteria</taxon>
        <taxon>Sphingomonadales</taxon>
        <taxon>Sphingomonadaceae</taxon>
        <taxon>Sphingomonas</taxon>
    </lineage>
</organism>
<name>A0ABN1HZM4_9SPHN</name>